<keyword evidence="3" id="KW-1185">Reference proteome</keyword>
<comment type="caution">
    <text evidence="2">The sequence shown here is derived from an EMBL/GenBank/DDBJ whole genome shotgun (WGS) entry which is preliminary data.</text>
</comment>
<dbReference type="Proteomes" id="UP000701853">
    <property type="component" value="Chromosome 11"/>
</dbReference>
<dbReference type="EMBL" id="JAHUZN010000011">
    <property type="protein sequence ID" value="KAG8479788.1"/>
    <property type="molecule type" value="Genomic_DNA"/>
</dbReference>
<dbReference type="InterPro" id="IPR013103">
    <property type="entry name" value="RVT_2"/>
</dbReference>
<proteinExistence type="predicted"/>
<dbReference type="PANTHER" id="PTHR43383">
    <property type="entry name" value="NODULIN 6"/>
    <property type="match status" value="1"/>
</dbReference>
<organism evidence="2 3">
    <name type="scientific">Gossypium anomalum</name>
    <dbReference type="NCBI Taxonomy" id="47600"/>
    <lineage>
        <taxon>Eukaryota</taxon>
        <taxon>Viridiplantae</taxon>
        <taxon>Streptophyta</taxon>
        <taxon>Embryophyta</taxon>
        <taxon>Tracheophyta</taxon>
        <taxon>Spermatophyta</taxon>
        <taxon>Magnoliopsida</taxon>
        <taxon>eudicotyledons</taxon>
        <taxon>Gunneridae</taxon>
        <taxon>Pentapetalae</taxon>
        <taxon>rosids</taxon>
        <taxon>malvids</taxon>
        <taxon>Malvales</taxon>
        <taxon>Malvaceae</taxon>
        <taxon>Malvoideae</taxon>
        <taxon>Gossypium</taxon>
    </lineage>
</organism>
<reference evidence="2 3" key="1">
    <citation type="journal article" date="2021" name="bioRxiv">
        <title>The Gossypium anomalum genome as a resource for cotton improvement and evolutionary analysis of hybrid incompatibility.</title>
        <authorList>
            <person name="Grover C.E."/>
            <person name="Yuan D."/>
            <person name="Arick M.A."/>
            <person name="Miller E.R."/>
            <person name="Hu G."/>
            <person name="Peterson D.G."/>
            <person name="Wendel J.F."/>
            <person name="Udall J.A."/>
        </authorList>
    </citation>
    <scope>NUCLEOTIDE SEQUENCE [LARGE SCALE GENOMIC DNA]</scope>
    <source>
        <strain evidence="2">JFW-Udall</strain>
        <tissue evidence="2">Leaf</tissue>
    </source>
</reference>
<dbReference type="SUPFAM" id="SSF56672">
    <property type="entry name" value="DNA/RNA polymerases"/>
    <property type="match status" value="1"/>
</dbReference>
<evidence type="ECO:0000313" key="2">
    <source>
        <dbReference type="EMBL" id="KAG8479788.1"/>
    </source>
</evidence>
<feature type="domain" description="Reverse transcriptase Ty1/copia-type" evidence="1">
    <location>
        <begin position="11"/>
        <end position="254"/>
    </location>
</feature>
<name>A0A8J5Y8L8_9ROSI</name>
<dbReference type="AlphaFoldDB" id="A0A8J5Y8L8"/>
<dbReference type="InterPro" id="IPR043502">
    <property type="entry name" value="DNA/RNA_pol_sf"/>
</dbReference>
<gene>
    <name evidence="2" type="ORF">CXB51_029321</name>
</gene>
<dbReference type="PANTHER" id="PTHR43383:SF2">
    <property type="entry name" value="AMIDOHYDROLASE 2 FAMILY PROTEIN"/>
    <property type="match status" value="1"/>
</dbReference>
<dbReference type="OrthoDB" id="999666at2759"/>
<protein>
    <recommendedName>
        <fullName evidence="1">Reverse transcriptase Ty1/copia-type domain-containing protein</fullName>
    </recommendedName>
</protein>
<evidence type="ECO:0000313" key="3">
    <source>
        <dbReference type="Proteomes" id="UP000701853"/>
    </source>
</evidence>
<dbReference type="Pfam" id="PF07727">
    <property type="entry name" value="RVT_2"/>
    <property type="match status" value="1"/>
</dbReference>
<evidence type="ECO:0000259" key="1">
    <source>
        <dbReference type="Pfam" id="PF07727"/>
    </source>
</evidence>
<sequence length="265" mass="30490">MVKEIKMIQKNQTWELVERPTNRKIIDVKWVYRAKQNADGSLNKLKARLVVKGFSQRYGLEYLETFAPVAKLDTIRLLVALAIKKQWAIHQLDVKSAFLNGFLEEEIYIDQPQSFVVSGKEQMVYRLKKALYGLKQAPRAWYARIDSYLVSLGFNRSVSEPTLYVKKNEAEIQLIVSLYVDDLLVTGGDQDKLAEFKAKMKDMFEMSDLGLMTYFLGMEVRQAEGKILLGQRTFTLKVLSKFSMENCKPTSTPIAIGMKLKPRRS</sequence>
<accession>A0A8J5Y8L8</accession>